<keyword evidence="2" id="KW-1185">Reference proteome</keyword>
<gene>
    <name evidence="1" type="ORF">EDM02_04170</name>
</gene>
<reference evidence="1 2" key="1">
    <citation type="submission" date="2018-09" db="EMBL/GenBank/DDBJ databases">
        <title>Comparative Genomics of Wolbachia-Cardinium Dual Endosymbiosis in a Plant-Parasitic Nematode.</title>
        <authorList>
            <person name="Brown A.M.V."/>
            <person name="Wasala S.K."/>
            <person name="Howe D.K."/>
            <person name="Peetz A.B."/>
            <person name="Zasada I.A."/>
            <person name="Denver D.R."/>
        </authorList>
    </citation>
    <scope>NUCLEOTIDE SEQUENCE [LARGE SCALE GENOMIC DNA]</scope>
    <source>
        <strain evidence="1 2">Pp_1</strain>
    </source>
</reference>
<dbReference type="PROSITE" id="PS51257">
    <property type="entry name" value="PROKAR_LIPOPROTEIN"/>
    <property type="match status" value="1"/>
</dbReference>
<comment type="caution">
    <text evidence="1">The sequence shown here is derived from an EMBL/GenBank/DDBJ whole genome shotgun (WGS) entry which is preliminary data.</text>
</comment>
<dbReference type="AlphaFoldDB" id="A0A3N2QBB1"/>
<proteinExistence type="predicted"/>
<evidence type="ECO:0000313" key="2">
    <source>
        <dbReference type="Proteomes" id="UP000270927"/>
    </source>
</evidence>
<dbReference type="RefSeq" id="WP_123663283.1">
    <property type="nucleotide sequence ID" value="NZ_RARA01000026.1"/>
</dbReference>
<dbReference type="EMBL" id="RARA01000026">
    <property type="protein sequence ID" value="ROT47060.1"/>
    <property type="molecule type" value="Genomic_DNA"/>
</dbReference>
<organism evidence="1 2">
    <name type="scientific">Candidatus Cardinium hertigii</name>
    <dbReference type="NCBI Taxonomy" id="247481"/>
    <lineage>
        <taxon>Bacteria</taxon>
        <taxon>Pseudomonadati</taxon>
        <taxon>Bacteroidota</taxon>
        <taxon>Cytophagia</taxon>
        <taxon>Cytophagales</taxon>
        <taxon>Amoebophilaceae</taxon>
        <taxon>Candidatus Cardinium</taxon>
    </lineage>
</organism>
<sequence length="65" mass="7209">MKIKITSNINGRIGMFCVIAIVAACQSTKQNVNAQLTKLVEAYNERCAPFEITYEVEEGPNGPYK</sequence>
<evidence type="ECO:0000313" key="1">
    <source>
        <dbReference type="EMBL" id="ROT47060.1"/>
    </source>
</evidence>
<accession>A0A3N2QBB1</accession>
<protein>
    <submittedName>
        <fullName evidence="1">Uncharacterized protein</fullName>
    </submittedName>
</protein>
<dbReference type="Proteomes" id="UP000270927">
    <property type="component" value="Unassembled WGS sequence"/>
</dbReference>
<name>A0A3N2QBB1_9BACT</name>